<dbReference type="EMBL" id="JBHMAX010000017">
    <property type="protein sequence ID" value="MFB9732161.1"/>
    <property type="molecule type" value="Genomic_DNA"/>
</dbReference>
<sequence>MIRRAVRAALGRGRAWVLDYAYAAGRQTSGLLRPADPAGYPDPAGPARPPVVLVPGVYERWQFLRPLADRLHGLGHPVHVVDRLRWNTAPVRAGAEAVAAYLEEHDLRDVVVVAHSKGGLIGKYAMVHLDPGRRIDRMVAVATPFGGSVYARFLLVPSVRAFSPGDPTLRRLAEELRVNGRITSIWGEFDPHIPGGSRLEGAANVELPVQGHFRILASRELLAAVEEALSPPA</sequence>
<reference evidence="1 2" key="1">
    <citation type="submission" date="2024-09" db="EMBL/GenBank/DDBJ databases">
        <authorList>
            <person name="Sun Q."/>
            <person name="Mori K."/>
        </authorList>
    </citation>
    <scope>NUCLEOTIDE SEQUENCE [LARGE SCALE GENOMIC DNA]</scope>
    <source>
        <strain evidence="1 2">JCM 12763</strain>
    </source>
</reference>
<dbReference type="InterPro" id="IPR029058">
    <property type="entry name" value="AB_hydrolase_fold"/>
</dbReference>
<dbReference type="RefSeq" id="WP_141338249.1">
    <property type="nucleotide sequence ID" value="NZ_JBHMAX010000017.1"/>
</dbReference>
<name>A0ABV5V2Y1_9MICO</name>
<comment type="caution">
    <text evidence="1">The sequence shown here is derived from an EMBL/GenBank/DDBJ whole genome shotgun (WGS) entry which is preliminary data.</text>
</comment>
<dbReference type="PANTHER" id="PTHR37946:SF1">
    <property type="entry name" value="SLL1969 PROTEIN"/>
    <property type="match status" value="1"/>
</dbReference>
<evidence type="ECO:0000313" key="2">
    <source>
        <dbReference type="Proteomes" id="UP001589613"/>
    </source>
</evidence>
<evidence type="ECO:0000313" key="1">
    <source>
        <dbReference type="EMBL" id="MFB9732161.1"/>
    </source>
</evidence>
<gene>
    <name evidence="1" type="ORF">ACFFN0_08905</name>
</gene>
<dbReference type="PANTHER" id="PTHR37946">
    <property type="entry name" value="SLL1969 PROTEIN"/>
    <property type="match status" value="1"/>
</dbReference>
<accession>A0ABV5V2Y1</accession>
<protein>
    <submittedName>
        <fullName evidence="1">Esterase/lipase family protein</fullName>
    </submittedName>
</protein>
<dbReference type="Proteomes" id="UP001589613">
    <property type="component" value="Unassembled WGS sequence"/>
</dbReference>
<keyword evidence="2" id="KW-1185">Reference proteome</keyword>
<proteinExistence type="predicted"/>
<dbReference type="Gene3D" id="3.40.50.1820">
    <property type="entry name" value="alpha/beta hydrolase"/>
    <property type="match status" value="1"/>
</dbReference>
<organism evidence="1 2">
    <name type="scientific">Ornithinimicrobium kibberense</name>
    <dbReference type="NCBI Taxonomy" id="282060"/>
    <lineage>
        <taxon>Bacteria</taxon>
        <taxon>Bacillati</taxon>
        <taxon>Actinomycetota</taxon>
        <taxon>Actinomycetes</taxon>
        <taxon>Micrococcales</taxon>
        <taxon>Ornithinimicrobiaceae</taxon>
        <taxon>Ornithinimicrobium</taxon>
    </lineage>
</organism>
<dbReference type="SUPFAM" id="SSF53474">
    <property type="entry name" value="alpha/beta-Hydrolases"/>
    <property type="match status" value="1"/>
</dbReference>